<keyword evidence="5 6" id="KW-0472">Membrane</keyword>
<dbReference type="PANTHER" id="PTHR30250">
    <property type="entry name" value="PST FAMILY PREDICTED COLANIC ACID TRANSPORTER"/>
    <property type="match status" value="1"/>
</dbReference>
<name>A0ABD6CGE9_9EURY</name>
<keyword evidence="4 6" id="KW-1133">Transmembrane helix</keyword>
<dbReference type="PANTHER" id="PTHR30250:SF26">
    <property type="entry name" value="PSMA PROTEIN"/>
    <property type="match status" value="1"/>
</dbReference>
<reference evidence="7 8" key="1">
    <citation type="journal article" date="2019" name="Int. J. Syst. Evol. Microbiol.">
        <title>The Global Catalogue of Microorganisms (GCM) 10K type strain sequencing project: providing services to taxonomists for standard genome sequencing and annotation.</title>
        <authorList>
            <consortium name="The Broad Institute Genomics Platform"/>
            <consortium name="The Broad Institute Genome Sequencing Center for Infectious Disease"/>
            <person name="Wu L."/>
            <person name="Ma J."/>
        </authorList>
    </citation>
    <scope>NUCLEOTIDE SEQUENCE [LARGE SCALE GENOMIC DNA]</scope>
    <source>
        <strain evidence="7 8">CGMCC 1.12125</strain>
    </source>
</reference>
<comment type="subcellular location">
    <subcellularLocation>
        <location evidence="1">Cell membrane</location>
        <topology evidence="1">Multi-pass membrane protein</topology>
    </subcellularLocation>
</comment>
<sequence>MGTATAELDIRRESLIAAAANVVLIAVQLATLGLLTRTLGADGVGTYFFALSAAILAIIPSRELGEIMRKRVSEIDSPSHEFFGLAQAGTVLYLLVCVPVLSLATPVVTAWTPLTGETVLAFGVYAAVLTQSEMATRLLDAVGKPGASMVSQTVRETVFFGGVLALVWLGGASPQTVLLLGAGVRLSVALGTYWVVGLVPRLPSRDSLASAVAFGKWSVPTGIASHVWGQAPTLLLGVVLGGSSVAVYETAKRVTMIGAYLATCITDPLLVKVSAMHSAGEDVLSHVELALDYTPSVALLTLFLVAPIAPEIMSLAAGSAYATGGVVLVGVALTRVLWGLKRPVSAALLGVGQPRYVFGLFAGLLTVGGPAIVLGATYGGVAGVVFVLVVLELGGVLLVQGVARLVFGRFVRPTTLSRQLVIAATAGAFVWLASHSLDLTSPSTLAAVLAGAVVLHYGLFALASDRFRAGSARTVRELGQALATVTPG</sequence>
<keyword evidence="2" id="KW-1003">Cell membrane</keyword>
<dbReference type="RefSeq" id="WP_247378582.1">
    <property type="nucleotide sequence ID" value="NZ_JALLGV010000005.1"/>
</dbReference>
<feature type="transmembrane region" description="Helical" evidence="6">
    <location>
        <begin position="384"/>
        <end position="407"/>
    </location>
</feature>
<feature type="transmembrane region" description="Helical" evidence="6">
    <location>
        <begin position="82"/>
        <end position="104"/>
    </location>
</feature>
<evidence type="ECO:0000256" key="4">
    <source>
        <dbReference type="ARBA" id="ARBA00022989"/>
    </source>
</evidence>
<dbReference type="InterPro" id="IPR050833">
    <property type="entry name" value="Poly_Biosynth_Transport"/>
</dbReference>
<dbReference type="Proteomes" id="UP001597119">
    <property type="component" value="Unassembled WGS sequence"/>
</dbReference>
<dbReference type="GO" id="GO:0005886">
    <property type="term" value="C:plasma membrane"/>
    <property type="evidence" value="ECO:0007669"/>
    <property type="project" value="UniProtKB-SubCell"/>
</dbReference>
<gene>
    <name evidence="7" type="ORF">ACFR9U_18275</name>
</gene>
<keyword evidence="3 6" id="KW-0812">Transmembrane</keyword>
<feature type="transmembrane region" description="Helical" evidence="6">
    <location>
        <begin position="443"/>
        <end position="463"/>
    </location>
</feature>
<dbReference type="EMBL" id="JBHUDJ010000014">
    <property type="protein sequence ID" value="MFD1588929.1"/>
    <property type="molecule type" value="Genomic_DNA"/>
</dbReference>
<evidence type="ECO:0000256" key="6">
    <source>
        <dbReference type="SAM" id="Phobius"/>
    </source>
</evidence>
<organism evidence="7 8">
    <name type="scientific">Halorientalis brevis</name>
    <dbReference type="NCBI Taxonomy" id="1126241"/>
    <lineage>
        <taxon>Archaea</taxon>
        <taxon>Methanobacteriati</taxon>
        <taxon>Methanobacteriota</taxon>
        <taxon>Stenosarchaea group</taxon>
        <taxon>Halobacteria</taxon>
        <taxon>Halobacteriales</taxon>
        <taxon>Haloarculaceae</taxon>
        <taxon>Halorientalis</taxon>
    </lineage>
</organism>
<dbReference type="Pfam" id="PF01943">
    <property type="entry name" value="Polysacc_synt"/>
    <property type="match status" value="1"/>
</dbReference>
<dbReference type="InterPro" id="IPR002797">
    <property type="entry name" value="Polysacc_synth"/>
</dbReference>
<comment type="caution">
    <text evidence="7">The sequence shown here is derived from an EMBL/GenBank/DDBJ whole genome shotgun (WGS) entry which is preliminary data.</text>
</comment>
<evidence type="ECO:0000313" key="7">
    <source>
        <dbReference type="EMBL" id="MFD1588929.1"/>
    </source>
</evidence>
<protein>
    <submittedName>
        <fullName evidence="7">Oligosaccharide flippase family protein</fullName>
    </submittedName>
</protein>
<dbReference type="AlphaFoldDB" id="A0ABD6CGE9"/>
<feature type="transmembrane region" description="Helical" evidence="6">
    <location>
        <begin position="110"/>
        <end position="132"/>
    </location>
</feature>
<feature type="transmembrane region" description="Helical" evidence="6">
    <location>
        <begin position="419"/>
        <end position="437"/>
    </location>
</feature>
<evidence type="ECO:0000256" key="5">
    <source>
        <dbReference type="ARBA" id="ARBA00023136"/>
    </source>
</evidence>
<evidence type="ECO:0000313" key="8">
    <source>
        <dbReference type="Proteomes" id="UP001597119"/>
    </source>
</evidence>
<feature type="transmembrane region" description="Helical" evidence="6">
    <location>
        <begin position="290"/>
        <end position="309"/>
    </location>
</feature>
<feature type="transmembrane region" description="Helical" evidence="6">
    <location>
        <begin position="44"/>
        <end position="61"/>
    </location>
</feature>
<accession>A0ABD6CGE9</accession>
<evidence type="ECO:0000256" key="2">
    <source>
        <dbReference type="ARBA" id="ARBA00022475"/>
    </source>
</evidence>
<keyword evidence="8" id="KW-1185">Reference proteome</keyword>
<proteinExistence type="predicted"/>
<feature type="transmembrane region" description="Helical" evidence="6">
    <location>
        <begin position="315"/>
        <end position="338"/>
    </location>
</feature>
<feature type="transmembrane region" description="Helical" evidence="6">
    <location>
        <begin position="358"/>
        <end position="378"/>
    </location>
</feature>
<feature type="transmembrane region" description="Helical" evidence="6">
    <location>
        <begin position="153"/>
        <end position="171"/>
    </location>
</feature>
<feature type="transmembrane region" description="Helical" evidence="6">
    <location>
        <begin position="15"/>
        <end position="38"/>
    </location>
</feature>
<evidence type="ECO:0000256" key="1">
    <source>
        <dbReference type="ARBA" id="ARBA00004651"/>
    </source>
</evidence>
<evidence type="ECO:0000256" key="3">
    <source>
        <dbReference type="ARBA" id="ARBA00022692"/>
    </source>
</evidence>